<evidence type="ECO:0000256" key="2">
    <source>
        <dbReference type="SAM" id="Phobius"/>
    </source>
</evidence>
<evidence type="ECO:0000256" key="1">
    <source>
        <dbReference type="SAM" id="MobiDB-lite"/>
    </source>
</evidence>
<evidence type="ECO:0000313" key="3">
    <source>
        <dbReference type="EMBL" id="MFC6868808.1"/>
    </source>
</evidence>
<feature type="transmembrane region" description="Helical" evidence="2">
    <location>
        <begin position="80"/>
        <end position="98"/>
    </location>
</feature>
<dbReference type="InterPro" id="IPR022062">
    <property type="entry name" value="DUF3618"/>
</dbReference>
<sequence length="104" mass="11438">MTEAQQGTHHAPERESERKTEEKTMPGSTPTVEDLRHDVELTREELADTVSELASKLDVKTRATEAMQQQYITAARHRGAIGASALGSLGLVAALIAVKRMRNR</sequence>
<keyword evidence="4" id="KW-1185">Reference proteome</keyword>
<keyword evidence="2" id="KW-1133">Transmembrane helix</keyword>
<organism evidence="3 4">
    <name type="scientific">Haloechinothrix salitolerans</name>
    <dbReference type="NCBI Taxonomy" id="926830"/>
    <lineage>
        <taxon>Bacteria</taxon>
        <taxon>Bacillati</taxon>
        <taxon>Actinomycetota</taxon>
        <taxon>Actinomycetes</taxon>
        <taxon>Pseudonocardiales</taxon>
        <taxon>Pseudonocardiaceae</taxon>
        <taxon>Haloechinothrix</taxon>
    </lineage>
</organism>
<keyword evidence="2" id="KW-0812">Transmembrane</keyword>
<dbReference type="RefSeq" id="WP_345396748.1">
    <property type="nucleotide sequence ID" value="NZ_BAABLA010000026.1"/>
</dbReference>
<feature type="compositionally biased region" description="Basic and acidic residues" evidence="1">
    <location>
        <begin position="10"/>
        <end position="24"/>
    </location>
</feature>
<evidence type="ECO:0000313" key="4">
    <source>
        <dbReference type="Proteomes" id="UP001596337"/>
    </source>
</evidence>
<feature type="region of interest" description="Disordered" evidence="1">
    <location>
        <begin position="1"/>
        <end position="36"/>
    </location>
</feature>
<name>A0ABW2C1K8_9PSEU</name>
<reference evidence="4" key="1">
    <citation type="journal article" date="2019" name="Int. J. Syst. Evol. Microbiol.">
        <title>The Global Catalogue of Microorganisms (GCM) 10K type strain sequencing project: providing services to taxonomists for standard genome sequencing and annotation.</title>
        <authorList>
            <consortium name="The Broad Institute Genomics Platform"/>
            <consortium name="The Broad Institute Genome Sequencing Center for Infectious Disease"/>
            <person name="Wu L."/>
            <person name="Ma J."/>
        </authorList>
    </citation>
    <scope>NUCLEOTIDE SEQUENCE [LARGE SCALE GENOMIC DNA]</scope>
    <source>
        <strain evidence="4">KCTC 32255</strain>
    </source>
</reference>
<accession>A0ABW2C1K8</accession>
<gene>
    <name evidence="3" type="ORF">ACFQGD_16830</name>
</gene>
<proteinExistence type="predicted"/>
<comment type="caution">
    <text evidence="3">The sequence shown here is derived from an EMBL/GenBank/DDBJ whole genome shotgun (WGS) entry which is preliminary data.</text>
</comment>
<dbReference type="Proteomes" id="UP001596337">
    <property type="component" value="Unassembled WGS sequence"/>
</dbReference>
<dbReference type="EMBL" id="JBHSXX010000001">
    <property type="protein sequence ID" value="MFC6868808.1"/>
    <property type="molecule type" value="Genomic_DNA"/>
</dbReference>
<dbReference type="Pfam" id="PF12277">
    <property type="entry name" value="DUF3618"/>
    <property type="match status" value="1"/>
</dbReference>
<keyword evidence="2" id="KW-0472">Membrane</keyword>
<protein>
    <submittedName>
        <fullName evidence="3">DUF3618 domain-containing protein</fullName>
    </submittedName>
</protein>